<sequence length="188" mass="21320">MSDTYCHLCDADPCYCGQHGQVAHVEIKLPSKRGGPNGLDAAVREFVLSSHEAGVREPWEGWLRRIQAEFGEDDAPRQVWNRVSNDLQREWLLISHPNVEGPLMAPSSYPEVKRLSLDEAIAEVERLLDSGGWVRGENGLRLWQVVERIPNVVYISIYDALHEMNRRGHRVTTTSPGGNNSQFWYVEA</sequence>
<name>A0A4Q2TBX1_9ACTN</name>
<organism evidence="1 2">
    <name type="scientific">Nocardioides zhouii</name>
    <dbReference type="NCBI Taxonomy" id="1168729"/>
    <lineage>
        <taxon>Bacteria</taxon>
        <taxon>Bacillati</taxon>
        <taxon>Actinomycetota</taxon>
        <taxon>Actinomycetes</taxon>
        <taxon>Propionibacteriales</taxon>
        <taxon>Nocardioidaceae</taxon>
        <taxon>Nocardioides</taxon>
    </lineage>
</organism>
<proteinExistence type="predicted"/>
<dbReference type="AlphaFoldDB" id="A0A4Q2TBX1"/>
<dbReference type="EMBL" id="SDWV01000001">
    <property type="protein sequence ID" value="RYC14770.1"/>
    <property type="molecule type" value="Genomic_DNA"/>
</dbReference>
<dbReference type="RefSeq" id="WP_129423877.1">
    <property type="nucleotide sequence ID" value="NZ_SDWV01000001.1"/>
</dbReference>
<dbReference type="OrthoDB" id="5187584at2"/>
<accession>A0A4Q2TBX1</accession>
<gene>
    <name evidence="1" type="ORF">EUA94_01205</name>
</gene>
<keyword evidence="2" id="KW-1185">Reference proteome</keyword>
<comment type="caution">
    <text evidence="1">The sequence shown here is derived from an EMBL/GenBank/DDBJ whole genome shotgun (WGS) entry which is preliminary data.</text>
</comment>
<evidence type="ECO:0000313" key="1">
    <source>
        <dbReference type="EMBL" id="RYC14770.1"/>
    </source>
</evidence>
<protein>
    <submittedName>
        <fullName evidence="1">Uncharacterized protein</fullName>
    </submittedName>
</protein>
<dbReference type="Proteomes" id="UP000291101">
    <property type="component" value="Unassembled WGS sequence"/>
</dbReference>
<reference evidence="1 2" key="1">
    <citation type="submission" date="2019-01" db="EMBL/GenBank/DDBJ databases">
        <title>Novel species of Nocardioides.</title>
        <authorList>
            <person name="Liu Q."/>
            <person name="X Y.-H."/>
        </authorList>
    </citation>
    <scope>NUCLEOTIDE SEQUENCE [LARGE SCALE GENOMIC DNA]</scope>
    <source>
        <strain evidence="1 2">HLT2-9</strain>
    </source>
</reference>
<evidence type="ECO:0000313" key="2">
    <source>
        <dbReference type="Proteomes" id="UP000291101"/>
    </source>
</evidence>